<dbReference type="InterPro" id="IPR001480">
    <property type="entry name" value="Bulb-type_lectin_dom"/>
</dbReference>
<feature type="chain" id="PRO_5039433767" description="Bulb-type lectin domain-containing protein" evidence="1">
    <location>
        <begin position="24"/>
        <end position="272"/>
    </location>
</feature>
<dbReference type="Gene3D" id="2.90.10.10">
    <property type="entry name" value="Bulb-type lectin domain"/>
    <property type="match status" value="2"/>
</dbReference>
<dbReference type="OrthoDB" id="418274at2759"/>
<dbReference type="EMBL" id="JAGGNH010000005">
    <property type="protein sequence ID" value="KAJ0973145.1"/>
    <property type="molecule type" value="Genomic_DNA"/>
</dbReference>
<accession>A0A9D5CHM2</accession>
<feature type="domain" description="Bulb-type lectin" evidence="2">
    <location>
        <begin position="148"/>
        <end position="260"/>
    </location>
</feature>
<reference evidence="3" key="2">
    <citation type="journal article" date="2022" name="Hortic Res">
        <title>The genome of Dioscorea zingiberensis sheds light on the biosynthesis, origin and evolution of the medicinally important diosgenin saponins.</title>
        <authorList>
            <person name="Li Y."/>
            <person name="Tan C."/>
            <person name="Li Z."/>
            <person name="Guo J."/>
            <person name="Li S."/>
            <person name="Chen X."/>
            <person name="Wang C."/>
            <person name="Dai X."/>
            <person name="Yang H."/>
            <person name="Song W."/>
            <person name="Hou L."/>
            <person name="Xu J."/>
            <person name="Tong Z."/>
            <person name="Xu A."/>
            <person name="Yuan X."/>
            <person name="Wang W."/>
            <person name="Yang Q."/>
            <person name="Chen L."/>
            <person name="Sun Z."/>
            <person name="Wang K."/>
            <person name="Pan B."/>
            <person name="Chen J."/>
            <person name="Bao Y."/>
            <person name="Liu F."/>
            <person name="Qi X."/>
            <person name="Gang D.R."/>
            <person name="Wen J."/>
            <person name="Li J."/>
        </authorList>
    </citation>
    <scope>NUCLEOTIDE SEQUENCE</scope>
    <source>
        <strain evidence="3">Dzin_1.0</strain>
    </source>
</reference>
<keyword evidence="4" id="KW-1185">Reference proteome</keyword>
<keyword evidence="1" id="KW-0732">Signal</keyword>
<evidence type="ECO:0000259" key="2">
    <source>
        <dbReference type="PROSITE" id="PS50927"/>
    </source>
</evidence>
<name>A0A9D5CHM2_9LILI</name>
<feature type="signal peptide" evidence="1">
    <location>
        <begin position="1"/>
        <end position="23"/>
    </location>
</feature>
<dbReference type="SUPFAM" id="SSF51110">
    <property type="entry name" value="alpha-D-mannose-specific plant lectins"/>
    <property type="match status" value="2"/>
</dbReference>
<dbReference type="Proteomes" id="UP001085076">
    <property type="component" value="Miscellaneous, Linkage group lg05"/>
</dbReference>
<dbReference type="InterPro" id="IPR036426">
    <property type="entry name" value="Bulb-type_lectin_dom_sf"/>
</dbReference>
<comment type="caution">
    <text evidence="3">The sequence shown here is derived from an EMBL/GenBank/DDBJ whole genome shotgun (WGS) entry which is preliminary data.</text>
</comment>
<dbReference type="GO" id="GO:0051707">
    <property type="term" value="P:response to other organism"/>
    <property type="evidence" value="ECO:0007669"/>
    <property type="project" value="UniProtKB-ARBA"/>
</dbReference>
<dbReference type="AlphaFoldDB" id="A0A9D5CHM2"/>
<feature type="domain" description="Bulb-type lectin" evidence="2">
    <location>
        <begin position="24"/>
        <end position="132"/>
    </location>
</feature>
<organism evidence="3 4">
    <name type="scientific">Dioscorea zingiberensis</name>
    <dbReference type="NCBI Taxonomy" id="325984"/>
    <lineage>
        <taxon>Eukaryota</taxon>
        <taxon>Viridiplantae</taxon>
        <taxon>Streptophyta</taxon>
        <taxon>Embryophyta</taxon>
        <taxon>Tracheophyta</taxon>
        <taxon>Spermatophyta</taxon>
        <taxon>Magnoliopsida</taxon>
        <taxon>Liliopsida</taxon>
        <taxon>Dioscoreales</taxon>
        <taxon>Dioscoreaceae</taxon>
        <taxon>Dioscorea</taxon>
    </lineage>
</organism>
<dbReference type="SMART" id="SM00108">
    <property type="entry name" value="B_lectin"/>
    <property type="match status" value="2"/>
</dbReference>
<protein>
    <recommendedName>
        <fullName evidence="2">Bulb-type lectin domain-containing protein</fullName>
    </recommendedName>
</protein>
<sequence length="272" mass="29449">MATIPVLQTLLTLFAILFSLCSGSNFMITGDVLTAGQSLTYTTYNLTLQSDCNLVLRNDTTTIWQTMTGDYGSRCFLTLDSNGELTLWTRYGYPIWTSGKESQVGTYCLVLRYDGTLHVYGPQLWISDSSSATTAGAAGMLGCPKITDSVLYSGDVAPIGTTIVNGDNELRLQDDCNLVLTSKGDTKWETGATEHTNLHDCFVNLEANGEFRVKHWGGDILWSNGVANSDVYAEFVLVLQANAKLGVYGPGIWSNAESAGVSEKIAMVTAEE</sequence>
<gene>
    <name evidence="3" type="ORF">J5N97_021104</name>
</gene>
<evidence type="ECO:0000313" key="4">
    <source>
        <dbReference type="Proteomes" id="UP001085076"/>
    </source>
</evidence>
<evidence type="ECO:0000313" key="3">
    <source>
        <dbReference type="EMBL" id="KAJ0973145.1"/>
    </source>
</evidence>
<proteinExistence type="predicted"/>
<dbReference type="PROSITE" id="PS50927">
    <property type="entry name" value="BULB_LECTIN"/>
    <property type="match status" value="2"/>
</dbReference>
<reference evidence="3" key="1">
    <citation type="submission" date="2021-03" db="EMBL/GenBank/DDBJ databases">
        <authorList>
            <person name="Li Z."/>
            <person name="Yang C."/>
        </authorList>
    </citation>
    <scope>NUCLEOTIDE SEQUENCE</scope>
    <source>
        <strain evidence="3">Dzin_1.0</strain>
        <tissue evidence="3">Leaf</tissue>
    </source>
</reference>
<evidence type="ECO:0000256" key="1">
    <source>
        <dbReference type="SAM" id="SignalP"/>
    </source>
</evidence>